<sequence>MGYATDISQIKGGQSIITEVFLFAGAVPFVYTNVSQSMMRGKADKCVFICTVNSWNRAFTVPILLRRLRGKILLPLTLGPAAKHPV</sequence>
<dbReference type="InterPro" id="IPR036928">
    <property type="entry name" value="AS_sf"/>
</dbReference>
<dbReference type="EMBL" id="JMSN01000091">
    <property type="protein sequence ID" value="KDN40438.1"/>
    <property type="molecule type" value="Genomic_DNA"/>
</dbReference>
<feature type="transmembrane region" description="Helical" evidence="1">
    <location>
        <begin position="12"/>
        <end position="32"/>
    </location>
</feature>
<dbReference type="InParanoid" id="A0A066VJF5"/>
<keyword evidence="4" id="KW-1185">Reference proteome</keyword>
<reference evidence="3 4" key="1">
    <citation type="submission" date="2014-05" db="EMBL/GenBank/DDBJ databases">
        <title>Draft genome sequence of a rare smut relative, Tilletiaria anomala UBC 951.</title>
        <authorList>
            <consortium name="DOE Joint Genome Institute"/>
            <person name="Toome M."/>
            <person name="Kuo A."/>
            <person name="Henrissat B."/>
            <person name="Lipzen A."/>
            <person name="Tritt A."/>
            <person name="Yoshinaga Y."/>
            <person name="Zane M."/>
            <person name="Barry K."/>
            <person name="Grigoriev I.V."/>
            <person name="Spatafora J.W."/>
            <person name="Aimea M.C."/>
        </authorList>
    </citation>
    <scope>NUCLEOTIDE SEQUENCE [LARGE SCALE GENOMIC DNA]</scope>
    <source>
        <strain evidence="3 4">UBC 951</strain>
    </source>
</reference>
<keyword evidence="1" id="KW-1133">Transmembrane helix</keyword>
<dbReference type="Pfam" id="PF01425">
    <property type="entry name" value="Amidase"/>
    <property type="match status" value="1"/>
</dbReference>
<evidence type="ECO:0000259" key="2">
    <source>
        <dbReference type="Pfam" id="PF01425"/>
    </source>
</evidence>
<dbReference type="Proteomes" id="UP000027361">
    <property type="component" value="Unassembled WGS sequence"/>
</dbReference>
<name>A0A066VJF5_TILAU</name>
<dbReference type="AlphaFoldDB" id="A0A066VJF5"/>
<dbReference type="RefSeq" id="XP_013241395.1">
    <property type="nucleotide sequence ID" value="XM_013385941.1"/>
</dbReference>
<gene>
    <name evidence="3" type="ORF">K437DRAFT_189416</name>
</gene>
<comment type="caution">
    <text evidence="3">The sequence shown here is derived from an EMBL/GenBank/DDBJ whole genome shotgun (WGS) entry which is preliminary data.</text>
</comment>
<dbReference type="Gene3D" id="3.90.1300.10">
    <property type="entry name" value="Amidase signature (AS) domain"/>
    <property type="match status" value="1"/>
</dbReference>
<accession>A0A066VJF5</accession>
<evidence type="ECO:0000313" key="3">
    <source>
        <dbReference type="EMBL" id="KDN40438.1"/>
    </source>
</evidence>
<evidence type="ECO:0000313" key="4">
    <source>
        <dbReference type="Proteomes" id="UP000027361"/>
    </source>
</evidence>
<keyword evidence="1" id="KW-0812">Transmembrane</keyword>
<evidence type="ECO:0000256" key="1">
    <source>
        <dbReference type="SAM" id="Phobius"/>
    </source>
</evidence>
<proteinExistence type="predicted"/>
<dbReference type="OrthoDB" id="6428749at2759"/>
<protein>
    <recommendedName>
        <fullName evidence="2">Amidase domain-containing protein</fullName>
    </recommendedName>
</protein>
<keyword evidence="1" id="KW-0472">Membrane</keyword>
<dbReference type="InterPro" id="IPR023631">
    <property type="entry name" value="Amidase_dom"/>
</dbReference>
<feature type="domain" description="Amidase" evidence="2">
    <location>
        <begin position="2"/>
        <end position="60"/>
    </location>
</feature>
<organism evidence="3 4">
    <name type="scientific">Tilletiaria anomala (strain ATCC 24038 / CBS 436.72 / UBC 951)</name>
    <dbReference type="NCBI Taxonomy" id="1037660"/>
    <lineage>
        <taxon>Eukaryota</taxon>
        <taxon>Fungi</taxon>
        <taxon>Dikarya</taxon>
        <taxon>Basidiomycota</taxon>
        <taxon>Ustilaginomycotina</taxon>
        <taxon>Exobasidiomycetes</taxon>
        <taxon>Georgefischeriales</taxon>
        <taxon>Tilletiariaceae</taxon>
        <taxon>Tilletiaria</taxon>
    </lineage>
</organism>
<dbReference type="HOGENOM" id="CLU_2499459_0_0_1"/>
<dbReference type="GeneID" id="25261967"/>